<reference evidence="1 2" key="1">
    <citation type="submission" date="2018-07" db="EMBL/GenBank/DDBJ databases">
        <title>Genomic Encyclopedia of Type Strains, Phase III (KMG-III): the genomes of soil and plant-associated and newly described type strains.</title>
        <authorList>
            <person name="Whitman W."/>
        </authorList>
    </citation>
    <scope>NUCLEOTIDE SEQUENCE [LARGE SCALE GENOMIC DNA]</scope>
    <source>
        <strain evidence="1 2">CECT 7031</strain>
    </source>
</reference>
<evidence type="ECO:0000313" key="2">
    <source>
        <dbReference type="Proteomes" id="UP000254912"/>
    </source>
</evidence>
<dbReference type="InterPro" id="IPR036237">
    <property type="entry name" value="Xyl_isomerase-like_sf"/>
</dbReference>
<accession>A0A288Q5V2</accession>
<comment type="caution">
    <text evidence="1">The sequence shown here is derived from an EMBL/GenBank/DDBJ whole genome shotgun (WGS) entry which is preliminary data.</text>
</comment>
<dbReference type="InterPro" id="IPR013022">
    <property type="entry name" value="Xyl_isomerase-like_TIM-brl"/>
</dbReference>
<proteinExistence type="predicted"/>
<dbReference type="SUPFAM" id="SSF51658">
    <property type="entry name" value="Xylose isomerase-like"/>
    <property type="match status" value="1"/>
</dbReference>
<dbReference type="Gene3D" id="3.20.20.150">
    <property type="entry name" value="Divalent-metal-dependent TIM barrel enzymes"/>
    <property type="match status" value="1"/>
</dbReference>
<dbReference type="EMBL" id="QRAS01000001">
    <property type="protein sequence ID" value="RDL11621.1"/>
    <property type="molecule type" value="Genomic_DNA"/>
</dbReference>
<dbReference type="KEGG" id="wso:WSWS_00410"/>
<keyword evidence="1" id="KW-0413">Isomerase</keyword>
<organism evidence="1 2">
    <name type="scientific">Weissella soli</name>
    <dbReference type="NCBI Taxonomy" id="155866"/>
    <lineage>
        <taxon>Bacteria</taxon>
        <taxon>Bacillati</taxon>
        <taxon>Bacillota</taxon>
        <taxon>Bacilli</taxon>
        <taxon>Lactobacillales</taxon>
        <taxon>Lactobacillaceae</taxon>
        <taxon>Weissella</taxon>
    </lineage>
</organism>
<evidence type="ECO:0000313" key="1">
    <source>
        <dbReference type="EMBL" id="RDL11621.1"/>
    </source>
</evidence>
<sequence length="244" mass="26995">MQYILNTWIFVDRVLNGESQVAFLDDANELGADGVEVRYEYFTDRATEATAIRVKAANLGLTINLSVPDEVFVQGQVNQKLDEYFNFAKQLGVTKIKFNLGDFTQYTGDLAHDLLIPAGLTVNIENDQTVISGHSAPILEFLAAAQGAQVPVGYVYDIGNWAVMGEDATETARLLAPYVDYIHLKNMQGAENAVTTDLNVGKLDWHQVLDILPKDIDIAIEFPITETQHIAQQLALVKAYKGDF</sequence>
<dbReference type="GO" id="GO:0016853">
    <property type="term" value="F:isomerase activity"/>
    <property type="evidence" value="ECO:0007669"/>
    <property type="project" value="UniProtKB-KW"/>
</dbReference>
<keyword evidence="2" id="KW-1185">Reference proteome</keyword>
<gene>
    <name evidence="1" type="ORF">DFP99_0039</name>
</gene>
<dbReference type="Proteomes" id="UP000254912">
    <property type="component" value="Unassembled WGS sequence"/>
</dbReference>
<dbReference type="Pfam" id="PF01261">
    <property type="entry name" value="AP_endonuc_2"/>
    <property type="match status" value="1"/>
</dbReference>
<name>A0A288Q5V2_9LACO</name>
<dbReference type="AlphaFoldDB" id="A0A288Q5V2"/>
<protein>
    <submittedName>
        <fullName evidence="1">Sugar phosphate isomerase/epimerase</fullName>
    </submittedName>
</protein>